<dbReference type="InterPro" id="IPR004119">
    <property type="entry name" value="EcKL"/>
</dbReference>
<feature type="domain" description="CHK kinase-like" evidence="1">
    <location>
        <begin position="131"/>
        <end position="329"/>
    </location>
</feature>
<organism evidence="2 3">
    <name type="scientific">Bemisia tabaci</name>
    <name type="common">Sweetpotato whitefly</name>
    <name type="synonym">Aleurodes tabaci</name>
    <dbReference type="NCBI Taxonomy" id="7038"/>
    <lineage>
        <taxon>Eukaryota</taxon>
        <taxon>Metazoa</taxon>
        <taxon>Ecdysozoa</taxon>
        <taxon>Arthropoda</taxon>
        <taxon>Hexapoda</taxon>
        <taxon>Insecta</taxon>
        <taxon>Pterygota</taxon>
        <taxon>Neoptera</taxon>
        <taxon>Paraneoptera</taxon>
        <taxon>Hemiptera</taxon>
        <taxon>Sternorrhyncha</taxon>
        <taxon>Aleyrodoidea</taxon>
        <taxon>Aleyrodidae</taxon>
        <taxon>Aleyrodinae</taxon>
        <taxon>Bemisia</taxon>
    </lineage>
</organism>
<dbReference type="Gene3D" id="3.90.1200.10">
    <property type="match status" value="1"/>
</dbReference>
<dbReference type="InterPro" id="IPR015897">
    <property type="entry name" value="CHK_kinase-like"/>
</dbReference>
<name>A0A9P0EXW7_BEMTA</name>
<sequence>MDLEKRLNTFIFPEAVDAGCFGDDVEKFVSFEIKRHPGKHQFCSDTTFGDITLQKTTGLHFNLPVFVKTRNRSEFPPRAEADAMFHNEIFFYTKIVPILRRYDEFNILSTSFPEFVCGKKTSGQNPEDDVIVLKDLRQRGFRPCEQRHFDENHLSLVLDRLGKFHGLSLLWQMDDPTLFQEVTARIKLISEAKFWAALGGIQSKEVFRQCMFRGVDPLREEPKYRNQLTDLCASFEDADERMDALADASGPLTVLAHGDFHASNVMFKYGADGKPIEVAFFDFGTIKLCSPAIDLCHFLLVSVSPQMKQDRWSELLYQYYGALSHQIGDDLWKPSFETFDLDLRRKGVHAYYVIAAILPAVMSINEGTEIPRPPTSVKRDQTELKEEMEAYMLNMKELGGAFVTDLLAEIVRHMIDKKFFFEH</sequence>
<keyword evidence="3" id="KW-1185">Reference proteome</keyword>
<reference evidence="2" key="1">
    <citation type="submission" date="2021-12" db="EMBL/GenBank/DDBJ databases">
        <authorList>
            <person name="King R."/>
        </authorList>
    </citation>
    <scope>NUCLEOTIDE SEQUENCE</scope>
</reference>
<dbReference type="EMBL" id="OU963871">
    <property type="protein sequence ID" value="CAH0383765.1"/>
    <property type="molecule type" value="Genomic_DNA"/>
</dbReference>
<accession>A0A9P0EXW7</accession>
<dbReference type="PANTHER" id="PTHR11012">
    <property type="entry name" value="PROTEIN KINASE-LIKE DOMAIN-CONTAINING"/>
    <property type="match status" value="1"/>
</dbReference>
<dbReference type="SUPFAM" id="SSF56112">
    <property type="entry name" value="Protein kinase-like (PK-like)"/>
    <property type="match status" value="1"/>
</dbReference>
<evidence type="ECO:0000259" key="1">
    <source>
        <dbReference type="SMART" id="SM00587"/>
    </source>
</evidence>
<dbReference type="SMART" id="SM00587">
    <property type="entry name" value="CHK"/>
    <property type="match status" value="1"/>
</dbReference>
<protein>
    <recommendedName>
        <fullName evidence="1">CHK kinase-like domain-containing protein</fullName>
    </recommendedName>
</protein>
<evidence type="ECO:0000313" key="3">
    <source>
        <dbReference type="Proteomes" id="UP001152759"/>
    </source>
</evidence>
<dbReference type="KEGG" id="btab:109031935"/>
<dbReference type="PANTHER" id="PTHR11012:SF8">
    <property type="entry name" value="JUVENILE HORMONE-INDUCIBLE PROTEIN 26"/>
    <property type="match status" value="1"/>
</dbReference>
<evidence type="ECO:0000313" key="2">
    <source>
        <dbReference type="EMBL" id="CAH0383765.1"/>
    </source>
</evidence>
<gene>
    <name evidence="2" type="ORF">BEMITA_LOCUS3181</name>
</gene>
<dbReference type="Proteomes" id="UP001152759">
    <property type="component" value="Chromosome 10"/>
</dbReference>
<dbReference type="AlphaFoldDB" id="A0A9P0EXW7"/>
<proteinExistence type="predicted"/>
<dbReference type="InterPro" id="IPR011009">
    <property type="entry name" value="Kinase-like_dom_sf"/>
</dbReference>
<dbReference type="Pfam" id="PF02958">
    <property type="entry name" value="EcKL"/>
    <property type="match status" value="1"/>
</dbReference>